<dbReference type="EMBL" id="CP021056">
    <property type="protein sequence ID" value="QXE23465.1"/>
    <property type="molecule type" value="Genomic_DNA"/>
</dbReference>
<dbReference type="Proteomes" id="UP000683511">
    <property type="component" value="Chromosome"/>
</dbReference>
<evidence type="ECO:0000313" key="2">
    <source>
        <dbReference type="Proteomes" id="UP000683511"/>
    </source>
</evidence>
<accession>A0A975T7R2</accession>
<dbReference type="AlphaFoldDB" id="A0A975T7R2"/>
<sequence length="42" mass="4896">MFQLGIDKIENSTKTPPVVAHQVDQHECADGWLMMLFEFCVW</sequence>
<gene>
    <name evidence="1" type="ORF">B6N60_02155</name>
</gene>
<keyword evidence="2" id="KW-1185">Reference proteome</keyword>
<proteinExistence type="predicted"/>
<organism evidence="1 2">
    <name type="scientific">Richelia sinica FACHB-800</name>
    <dbReference type="NCBI Taxonomy" id="1357546"/>
    <lineage>
        <taxon>Bacteria</taxon>
        <taxon>Bacillati</taxon>
        <taxon>Cyanobacteriota</taxon>
        <taxon>Cyanophyceae</taxon>
        <taxon>Nostocales</taxon>
        <taxon>Nostocaceae</taxon>
        <taxon>Richelia</taxon>
    </lineage>
</organism>
<name>A0A975T7R2_9NOST</name>
<evidence type="ECO:0000313" key="1">
    <source>
        <dbReference type="EMBL" id="QXE23465.1"/>
    </source>
</evidence>
<reference evidence="1" key="1">
    <citation type="submission" date="2017-04" db="EMBL/GenBank/DDBJ databases">
        <title>Genome deletions in a multicellular cyanobacterial endosymbiont for morphological adaptation in marine diatoms.</title>
        <authorList>
            <person name="Wang Y."/>
            <person name="Gao H."/>
            <person name="Li R."/>
            <person name="Xu X."/>
        </authorList>
    </citation>
    <scope>NUCLEOTIDE SEQUENCE</scope>
    <source>
        <strain evidence="1">FACHB 800</strain>
    </source>
</reference>
<protein>
    <submittedName>
        <fullName evidence="1">Uncharacterized protein</fullName>
    </submittedName>
</protein>
<dbReference type="KEGG" id="rsin:B6N60_02155"/>